<name>A4U3P0_9PROT</name>
<reference evidence="1" key="1">
    <citation type="journal article" date="2007" name="J. Bacteriol.">
        <title>Comparative genome analysis of four magnetotactic bacteria reveals a complex set of group-specific genes implicated in magnetosome biomineralization and function.</title>
        <authorList>
            <person name="Richter M."/>
            <person name="Kube M."/>
            <person name="Bazylinski D.A."/>
            <person name="Lombardot T."/>
            <person name="Gloeckner F.O."/>
            <person name="Reinhardt R."/>
            <person name="Schueler D."/>
        </authorList>
    </citation>
    <scope>NUCLEOTIDE SEQUENCE</scope>
    <source>
        <strain evidence="1">MSR-1</strain>
    </source>
</reference>
<sequence>MRVPDLPNAYMVNTYDGFNRFQTLVECVLEREAKDGTKTRGYLSSRCRPEAVAPSFIFGEMIYSFGIFHTDQGTYSVYMGSSQCPRHPFRRRPAPAIKPFSERSVTYCGDVDARVVDFDSALADLQREGLDKNNQYFMKISWQCGEDRLSLYTPCGYINFPNPTRDQDRAWDDKPDYPRHELRYIQPIRGPVVYWDGKDYQLAFVAAHLTASGTQRLEFCLYDDLSFFQLKPGKGWRRTIQNLMAQSWIGRYFTMRDFHRIVPVEGECALYRYP</sequence>
<gene>
    <name evidence="1" type="ORF">MGR_0165</name>
</gene>
<accession>A4U3P0</accession>
<protein>
    <submittedName>
        <fullName evidence="1">Uncharacterized protein</fullName>
    </submittedName>
</protein>
<proteinExistence type="predicted"/>
<organism evidence="1">
    <name type="scientific">Magnetospirillum gryphiswaldense</name>
    <dbReference type="NCBI Taxonomy" id="55518"/>
    <lineage>
        <taxon>Bacteria</taxon>
        <taxon>Pseudomonadati</taxon>
        <taxon>Pseudomonadota</taxon>
        <taxon>Alphaproteobacteria</taxon>
        <taxon>Rhodospirillales</taxon>
        <taxon>Rhodospirillaceae</taxon>
        <taxon>Magnetospirillum</taxon>
    </lineage>
</organism>
<dbReference type="EMBL" id="CU459003">
    <property type="protein sequence ID" value="CAM77497.1"/>
    <property type="molecule type" value="Genomic_DNA"/>
</dbReference>
<evidence type="ECO:0000313" key="1">
    <source>
        <dbReference type="EMBL" id="CAM77497.1"/>
    </source>
</evidence>
<dbReference type="RefSeq" id="WP_106002610.1">
    <property type="nucleotide sequence ID" value="NZ_CP027527.1"/>
</dbReference>
<dbReference type="AlphaFoldDB" id="A4U3P0"/>